<proteinExistence type="predicted"/>
<dbReference type="CDD" id="cd00090">
    <property type="entry name" value="HTH_ARSR"/>
    <property type="match status" value="1"/>
</dbReference>
<dbReference type="SUPFAM" id="SSF46785">
    <property type="entry name" value="Winged helix' DNA-binding domain"/>
    <property type="match status" value="1"/>
</dbReference>
<protein>
    <submittedName>
        <fullName evidence="5">Putative transcriptional regulator</fullName>
    </submittedName>
</protein>
<dbReference type="KEGG" id="gsn:YC6258_04713"/>
<dbReference type="PRINTS" id="PR00778">
    <property type="entry name" value="HTHARSR"/>
</dbReference>
<reference evidence="5 6" key="1">
    <citation type="submission" date="2014-01" db="EMBL/GenBank/DDBJ databases">
        <title>Full genme sequencing of cellulolytic bacterium Gynuella sunshinyii YC6258T gen. nov., sp. nov.</title>
        <authorList>
            <person name="Khan H."/>
            <person name="Chung E.J."/>
            <person name="Chung Y.R."/>
        </authorList>
    </citation>
    <scope>NUCLEOTIDE SEQUENCE [LARGE SCALE GENOMIC DNA]</scope>
    <source>
        <strain evidence="5 6">YC6258</strain>
    </source>
</reference>
<keyword evidence="1" id="KW-0805">Transcription regulation</keyword>
<dbReference type="InterPro" id="IPR036390">
    <property type="entry name" value="WH_DNA-bd_sf"/>
</dbReference>
<keyword evidence="2" id="KW-0238">DNA-binding</keyword>
<dbReference type="STRING" id="1445510.YC6258_04713"/>
<sequence length="112" mass="12508">MDMASQSIDELSSKAGQVAALLKALSHDCRLIIMCNLLDGEMSVSQINEKVPLSQSALSQHLAKLRHDQLVAVRKEAQTVYYRINDPKIGRLMALLYEMYCRPEDGDIQGIC</sequence>
<evidence type="ECO:0000256" key="3">
    <source>
        <dbReference type="ARBA" id="ARBA00023163"/>
    </source>
</evidence>
<dbReference type="PANTHER" id="PTHR33154:SF28">
    <property type="entry name" value="HTH-TYPE TRANSCRIPTIONAL REGULATOR YGAV-RELATED"/>
    <property type="match status" value="1"/>
</dbReference>
<evidence type="ECO:0000313" key="5">
    <source>
        <dbReference type="EMBL" id="AJQ96745.1"/>
    </source>
</evidence>
<dbReference type="InterPro" id="IPR051081">
    <property type="entry name" value="HTH_MetalResp_TranReg"/>
</dbReference>
<accession>A0A0C5VBR4</accession>
<dbReference type="NCBIfam" id="NF033788">
    <property type="entry name" value="HTH_metalloreg"/>
    <property type="match status" value="1"/>
</dbReference>
<feature type="domain" description="HTH arsR-type" evidence="4">
    <location>
        <begin position="11"/>
        <end position="104"/>
    </location>
</feature>
<gene>
    <name evidence="5" type="ORF">YC6258_04713</name>
</gene>
<dbReference type="HOGENOM" id="CLU_097806_6_4_6"/>
<evidence type="ECO:0000256" key="2">
    <source>
        <dbReference type="ARBA" id="ARBA00023125"/>
    </source>
</evidence>
<keyword evidence="6" id="KW-1185">Reference proteome</keyword>
<keyword evidence="3" id="KW-0804">Transcription</keyword>
<dbReference type="Pfam" id="PF01022">
    <property type="entry name" value="HTH_5"/>
    <property type="match status" value="1"/>
</dbReference>
<dbReference type="InterPro" id="IPR036388">
    <property type="entry name" value="WH-like_DNA-bd_sf"/>
</dbReference>
<dbReference type="Gene3D" id="1.10.10.10">
    <property type="entry name" value="Winged helix-like DNA-binding domain superfamily/Winged helix DNA-binding domain"/>
    <property type="match status" value="1"/>
</dbReference>
<dbReference type="GO" id="GO:0003677">
    <property type="term" value="F:DNA binding"/>
    <property type="evidence" value="ECO:0007669"/>
    <property type="project" value="UniProtKB-KW"/>
</dbReference>
<dbReference type="PROSITE" id="PS50987">
    <property type="entry name" value="HTH_ARSR_2"/>
    <property type="match status" value="1"/>
</dbReference>
<evidence type="ECO:0000259" key="4">
    <source>
        <dbReference type="PROSITE" id="PS50987"/>
    </source>
</evidence>
<name>A0A0C5VBR4_9GAMM</name>
<dbReference type="InterPro" id="IPR001845">
    <property type="entry name" value="HTH_ArsR_DNA-bd_dom"/>
</dbReference>
<dbReference type="PATRIC" id="fig|1445510.3.peg.4676"/>
<evidence type="ECO:0000256" key="1">
    <source>
        <dbReference type="ARBA" id="ARBA00023015"/>
    </source>
</evidence>
<dbReference type="InterPro" id="IPR011991">
    <property type="entry name" value="ArsR-like_HTH"/>
</dbReference>
<evidence type="ECO:0000313" key="6">
    <source>
        <dbReference type="Proteomes" id="UP000032266"/>
    </source>
</evidence>
<dbReference type="EMBL" id="CP007142">
    <property type="protein sequence ID" value="AJQ96745.1"/>
    <property type="molecule type" value="Genomic_DNA"/>
</dbReference>
<dbReference type="Proteomes" id="UP000032266">
    <property type="component" value="Chromosome"/>
</dbReference>
<dbReference type="PANTHER" id="PTHR33154">
    <property type="entry name" value="TRANSCRIPTIONAL REGULATOR, ARSR FAMILY"/>
    <property type="match status" value="1"/>
</dbReference>
<dbReference type="GO" id="GO:0003700">
    <property type="term" value="F:DNA-binding transcription factor activity"/>
    <property type="evidence" value="ECO:0007669"/>
    <property type="project" value="InterPro"/>
</dbReference>
<dbReference type="AlphaFoldDB" id="A0A0C5VBR4"/>
<organism evidence="5 6">
    <name type="scientific">Gynuella sunshinyii YC6258</name>
    <dbReference type="NCBI Taxonomy" id="1445510"/>
    <lineage>
        <taxon>Bacteria</taxon>
        <taxon>Pseudomonadati</taxon>
        <taxon>Pseudomonadota</taxon>
        <taxon>Gammaproteobacteria</taxon>
        <taxon>Oceanospirillales</taxon>
        <taxon>Saccharospirillaceae</taxon>
        <taxon>Gynuella</taxon>
    </lineage>
</organism>
<dbReference type="SMART" id="SM00418">
    <property type="entry name" value="HTH_ARSR"/>
    <property type="match status" value="1"/>
</dbReference>